<comment type="caution">
    <text evidence="2">The sequence shown here is derived from an EMBL/GenBank/DDBJ whole genome shotgun (WGS) entry which is preliminary data.</text>
</comment>
<gene>
    <name evidence="2" type="ORF">DFR49_2276</name>
</gene>
<dbReference type="EMBL" id="QXDC01000003">
    <property type="protein sequence ID" value="RIA44040.1"/>
    <property type="molecule type" value="Genomic_DNA"/>
</dbReference>
<protein>
    <submittedName>
        <fullName evidence="2">Uncharacterized protein</fullName>
    </submittedName>
</protein>
<keyword evidence="3" id="KW-1185">Reference proteome</keyword>
<sequence length="1524" mass="154449">MSAPVILIEAQPRRVADGGALTVRLAGGGDARPYYYGGEHWLAGIVALPTIVAGFSFDGVAIASGVAAAGELHWMPAAGAVLDDMAAYYWPDATITVRVGPEPADGGLPPVAQAGRVLGLVVEGGVIKIALADPAADLKRPLLDDRFAGTGGLEGPAEWEGAIKRRGWGRCFNVLGDAIDAPNNIYCFGDPLRPWKAIDAVRDKGAAAAELVVLDWQGSAAATFAALQAAEAPEGGGVVAPSIACVKWWTVPAGALCADIRGEIADGYVETAAEIAMRIVAARSAISFATGTVAAAVADRPDAAGWFADDENVAAAAALDELLGGVSLLWLLDDAGAIVIRPIAWGASVASVRSERVRRTNVFKPSGRRRVGYRQNRHVMSRGDIAGAVLVDDVVGLGAGATADELAELDPGAAEKLGGIEDGATVGATVGDAETPGNLTKPGGGTYTDEDIETSKGTAADTTNVAGRPAIDVTGAIDTAQSDITELFEVFDHTDNAATSAALALQAKEDADAILALAEAAEDGSVIAKEASELAAGNASISEDHAAASVVTVDGLKAAAEAAKTLSVDSAAAANRTAASLLPSDFEQDGTFWSRSYIGAPETRTPIGPSDATVSFVVNASYGRVARFTTSGATIDIAQIGVMTVQPGHRYRLTARFYAQSITAPLNIQLFGVQLTSDYSYISGSPATSQTITATGNAQTLTLEVDGDTVIASGGAYLRLLLRVPATSAAGNAGRWISGEIVDITERAAAEDAADAAASSLSVVTLIQDDVTTKAASVTTNTNTVNTKAGEVSAAEGRIAISESNTLGFKNQALAYSNLSSQSAAAAASGASGNLIQHGDFEDGSRGNWGSGSTVVAVSGLASAGLTKALKTTARDTLEEPLRYGNFNGKTFRVTGWVQSAGDVAVSLGLLATLSSGAASYSYRAIVANPHSGWQYFDKTFAVTSDTVSLRPWLFAAGSNGVDNMLAYWAALRIEDITESKRAEQSADVATSRAAAANDDAASAHADMLLTVGYKGDAATSADVSTNKAAIATAEASAAKTFAVVSANASTGSLALNSVFADWPDGAARPAGWGAWVGVVTRVTGRNSPYAVQQVVEAGGNGGIAQDAPAGSGLASMGPGTYVFEADVEPTAGDLSGTGFILDVRNADGSQTQRILCKFTDVIGSSGPAGKTYRIRARADVTLASAVAGKLFMCSGWTGFGTVTAKTVNWYRCGIRAASDAEIKAGQIDDLSASVATNTGAIASLTTGKANASTVTALNARMGTAEANITATDAVAAEANGIAKAVVGLKIDVNGKVSGRVSTNDGVTSKIIYLTDVFEIDGGSGDGTSFAGGVWRVVAGSYRLAWGPKFGSAANLVQWYGLKSVAVGSETIANSIWAIATDGKVYYGAAEVGTGGGSGDGAQRSGVISYSALTNSNTPAAVASPALSAGTLHITGTINVEASAPSGGSLQFQLARAGMSTIDIGDPISITGGTGGSPTAVALDVSVPTGLSSVKACAIMVNIQRFGASGSALSSGNNLLWRVT</sequence>
<evidence type="ECO:0000256" key="1">
    <source>
        <dbReference type="SAM" id="MobiDB-lite"/>
    </source>
</evidence>
<dbReference type="OrthoDB" id="7172230at2"/>
<organism evidence="2 3">
    <name type="scientific">Hephaestia caeni</name>
    <dbReference type="NCBI Taxonomy" id="645617"/>
    <lineage>
        <taxon>Bacteria</taxon>
        <taxon>Pseudomonadati</taxon>
        <taxon>Pseudomonadota</taxon>
        <taxon>Alphaproteobacteria</taxon>
        <taxon>Sphingomonadales</taxon>
        <taxon>Sphingomonadaceae</taxon>
        <taxon>Hephaestia</taxon>
    </lineage>
</organism>
<proteinExistence type="predicted"/>
<dbReference type="SUPFAM" id="SSF49785">
    <property type="entry name" value="Galactose-binding domain-like"/>
    <property type="match status" value="1"/>
</dbReference>
<dbReference type="InterPro" id="IPR008979">
    <property type="entry name" value="Galactose-bd-like_sf"/>
</dbReference>
<accession>A0A397P3A3</accession>
<name>A0A397P3A3_9SPHN</name>
<dbReference type="RefSeq" id="WP_119035806.1">
    <property type="nucleotide sequence ID" value="NZ_QXDC01000003.1"/>
</dbReference>
<reference evidence="2 3" key="1">
    <citation type="submission" date="2018-08" db="EMBL/GenBank/DDBJ databases">
        <title>Genomic Encyclopedia of Type Strains, Phase IV (KMG-IV): sequencing the most valuable type-strain genomes for metagenomic binning, comparative biology and taxonomic classification.</title>
        <authorList>
            <person name="Goeker M."/>
        </authorList>
    </citation>
    <scope>NUCLEOTIDE SEQUENCE [LARGE SCALE GENOMIC DNA]</scope>
    <source>
        <strain evidence="2 3">DSM 25527</strain>
    </source>
</reference>
<dbReference type="Gene3D" id="2.60.120.260">
    <property type="entry name" value="Galactose-binding domain-like"/>
    <property type="match status" value="1"/>
</dbReference>
<feature type="region of interest" description="Disordered" evidence="1">
    <location>
        <begin position="428"/>
        <end position="449"/>
    </location>
</feature>
<evidence type="ECO:0000313" key="2">
    <source>
        <dbReference type="EMBL" id="RIA44040.1"/>
    </source>
</evidence>
<evidence type="ECO:0000313" key="3">
    <source>
        <dbReference type="Proteomes" id="UP000266568"/>
    </source>
</evidence>
<dbReference type="Proteomes" id="UP000266568">
    <property type="component" value="Unassembled WGS sequence"/>
</dbReference>